<reference evidence="2" key="2">
    <citation type="submission" date="2022-09" db="EMBL/GenBank/DDBJ databases">
        <title>Genome analysis and characterization of larvicidal activity of Brevibacillus strains.</title>
        <authorList>
            <person name="Patrusheva E.V."/>
            <person name="Izotova A.O."/>
            <person name="Toshchakov S.V."/>
            <person name="Sineoky S.P."/>
        </authorList>
    </citation>
    <scope>NUCLEOTIDE SEQUENCE</scope>
    <source>
        <strain evidence="2">VKPM_B-13247</strain>
    </source>
</reference>
<dbReference type="GeneID" id="61079284"/>
<evidence type="ECO:0000313" key="5">
    <source>
        <dbReference type="Proteomes" id="UP001077662"/>
    </source>
</evidence>
<reference evidence="3 4" key="1">
    <citation type="submission" date="2018-02" db="EMBL/GenBank/DDBJ databases">
        <title>Comparative analysis of genomes of three Brevibacillus laterosporus strains producers of potent antimicrobials isolated from silage.</title>
        <authorList>
            <person name="Kojic M."/>
            <person name="Miljkovic M."/>
            <person name="Studholme D."/>
            <person name="Filipic B."/>
        </authorList>
    </citation>
    <scope>NUCLEOTIDE SEQUENCE [LARGE SCALE GENOMIC DNA]</scope>
    <source>
        <strain evidence="3 4">BGSP11</strain>
    </source>
</reference>
<evidence type="ECO:0000256" key="1">
    <source>
        <dbReference type="SAM" id="Phobius"/>
    </source>
</evidence>
<gene>
    <name evidence="3" type="ORF">C4A77_11370</name>
    <name evidence="2" type="ORF">O0554_11880</name>
</gene>
<dbReference type="Proteomes" id="UP000239759">
    <property type="component" value="Unassembled WGS sequence"/>
</dbReference>
<dbReference type="Proteomes" id="UP001077662">
    <property type="component" value="Unassembled WGS sequence"/>
</dbReference>
<dbReference type="EMBL" id="JAPTNE010000014">
    <property type="protein sequence ID" value="MCZ0807614.1"/>
    <property type="molecule type" value="Genomic_DNA"/>
</dbReference>
<accession>A0AAP3GDB9</accession>
<keyword evidence="1" id="KW-0812">Transmembrane</keyword>
<dbReference type="EMBL" id="PRKQ01000012">
    <property type="protein sequence ID" value="PPB02455.1"/>
    <property type="molecule type" value="Genomic_DNA"/>
</dbReference>
<name>A0AAP3GDB9_BRELA</name>
<organism evidence="2 5">
    <name type="scientific">Brevibacillus laterosporus</name>
    <name type="common">Bacillus laterosporus</name>
    <dbReference type="NCBI Taxonomy" id="1465"/>
    <lineage>
        <taxon>Bacteria</taxon>
        <taxon>Bacillati</taxon>
        <taxon>Bacillota</taxon>
        <taxon>Bacilli</taxon>
        <taxon>Bacillales</taxon>
        <taxon>Paenibacillaceae</taxon>
        <taxon>Brevibacillus</taxon>
    </lineage>
</organism>
<dbReference type="Pfam" id="PF12669">
    <property type="entry name" value="FeoB_associated"/>
    <property type="match status" value="1"/>
</dbReference>
<evidence type="ECO:0000313" key="2">
    <source>
        <dbReference type="EMBL" id="MCZ0807614.1"/>
    </source>
</evidence>
<comment type="caution">
    <text evidence="2">The sequence shown here is derived from an EMBL/GenBank/DDBJ whole genome shotgun (WGS) entry which is preliminary data.</text>
</comment>
<proteinExistence type="predicted"/>
<protein>
    <submittedName>
        <fullName evidence="2">FeoB-associated Cys-rich membrane protein</fullName>
    </submittedName>
</protein>
<dbReference type="AlphaFoldDB" id="A0AAP3GDB9"/>
<keyword evidence="1" id="KW-0472">Membrane</keyword>
<sequence>MVLNFVIGTFIFGYAAWTLWRYVQKSKKGKCAGCSEEKKCSSACCVPDSTEQKHVQR</sequence>
<evidence type="ECO:0000313" key="3">
    <source>
        <dbReference type="EMBL" id="PPB02455.1"/>
    </source>
</evidence>
<dbReference type="RefSeq" id="WP_081621669.1">
    <property type="nucleotide sequence ID" value="NZ_CP168075.1"/>
</dbReference>
<feature type="transmembrane region" description="Helical" evidence="1">
    <location>
        <begin position="6"/>
        <end position="23"/>
    </location>
</feature>
<keyword evidence="1" id="KW-1133">Transmembrane helix</keyword>
<evidence type="ECO:0000313" key="4">
    <source>
        <dbReference type="Proteomes" id="UP000239759"/>
    </source>
</evidence>